<evidence type="ECO:0000313" key="2">
    <source>
        <dbReference type="Proteomes" id="UP000824533"/>
    </source>
</evidence>
<comment type="caution">
    <text evidence="1">The sequence shown here is derived from an EMBL/GenBank/DDBJ whole genome shotgun (WGS) entry which is preliminary data.</text>
</comment>
<dbReference type="EMBL" id="CM034389">
    <property type="protein sequence ID" value="KAJ0182334.1"/>
    <property type="molecule type" value="Genomic_DNA"/>
</dbReference>
<name>A0ACC1DF21_9NEOP</name>
<proteinExistence type="predicted"/>
<accession>A0ACC1DF21</accession>
<protein>
    <submittedName>
        <fullName evidence="1">Uncharacterized protein</fullName>
    </submittedName>
</protein>
<sequence>MNTRKTSEKTIKVPAGERDAWGYAVCFGTIITFIGGIGHVNSFGLIYHDFILETASSAKSLTTAHGVFAIMLAIGGFILNMVTKKYSLRTGGLIGTALFSTGSFLTIFISNTYQLPLTFGLLQGIGFGMMVTVSYATLNHYFIKKRTTVMSICKALQGIILILYPQILKKFMSFYGFRGTLLLVSGISLHTLPGMLVMKKNLEKNIIMRAANDIESLKDKDENKDLLRTNDTPQDVNTKDVSMKKKWRGKLLETFNIKVLKDPIYLNMCIGQSFVNFSDLTFFILQPMLLFQYGYDKTQVATCISICAGADVAGRCGLAIVSNIVNINTRFLYYVASLFTLLIRIVILQTTDFVWVACVTATLGMLRAWLHVASPLVISNYVTHEDFPGAYAIFMLAAGVINVMCSPLIGQLKDVYGDYVPAFYALTLCCIPCVLFWPLEYCIKTKLTKA</sequence>
<reference evidence="1 2" key="1">
    <citation type="journal article" date="2021" name="Front. Genet.">
        <title>Chromosome-Level Genome Assembly Reveals Significant Gene Expansion in the Toll and IMD Signaling Pathways of Dendrolimus kikuchii.</title>
        <authorList>
            <person name="Zhou J."/>
            <person name="Wu P."/>
            <person name="Xiong Z."/>
            <person name="Liu N."/>
            <person name="Zhao N."/>
            <person name="Ji M."/>
            <person name="Qiu Y."/>
            <person name="Yang B."/>
        </authorList>
    </citation>
    <scope>NUCLEOTIDE SEQUENCE [LARGE SCALE GENOMIC DNA]</scope>
    <source>
        <strain evidence="1">Ann1</strain>
    </source>
</reference>
<dbReference type="Proteomes" id="UP000824533">
    <property type="component" value="Linkage Group LG03"/>
</dbReference>
<keyword evidence="2" id="KW-1185">Reference proteome</keyword>
<organism evidence="1 2">
    <name type="scientific">Dendrolimus kikuchii</name>
    <dbReference type="NCBI Taxonomy" id="765133"/>
    <lineage>
        <taxon>Eukaryota</taxon>
        <taxon>Metazoa</taxon>
        <taxon>Ecdysozoa</taxon>
        <taxon>Arthropoda</taxon>
        <taxon>Hexapoda</taxon>
        <taxon>Insecta</taxon>
        <taxon>Pterygota</taxon>
        <taxon>Neoptera</taxon>
        <taxon>Endopterygota</taxon>
        <taxon>Lepidoptera</taxon>
        <taxon>Glossata</taxon>
        <taxon>Ditrysia</taxon>
        <taxon>Bombycoidea</taxon>
        <taxon>Lasiocampidae</taxon>
        <taxon>Dendrolimus</taxon>
    </lineage>
</organism>
<evidence type="ECO:0000313" key="1">
    <source>
        <dbReference type="EMBL" id="KAJ0182334.1"/>
    </source>
</evidence>
<gene>
    <name evidence="1" type="ORF">K1T71_001703</name>
</gene>